<dbReference type="STRING" id="867903.ThesuDRAFT_01355"/>
<proteinExistence type="predicted"/>
<reference evidence="4" key="1">
    <citation type="submission" date="2010-10" db="EMBL/GenBank/DDBJ databases">
        <authorList>
            <consortium name="US DOE Joint Genome Institute (JGI-PGF)"/>
            <person name="Lucas S."/>
            <person name="Copeland A."/>
            <person name="Lapidus A."/>
            <person name="Bruce D."/>
            <person name="Goodwin L."/>
            <person name="Pitluck S."/>
            <person name="Kyrpides N."/>
            <person name="Mavromatis K."/>
            <person name="Detter J.C."/>
            <person name="Han C."/>
            <person name="Land M."/>
            <person name="Hauser L."/>
            <person name="Markowitz V."/>
            <person name="Cheng J.-F."/>
            <person name="Hugenholtz P."/>
            <person name="Woyke T."/>
            <person name="Wu D."/>
            <person name="Pukall R."/>
            <person name="Wahrenburg C."/>
            <person name="Brambilla E."/>
            <person name="Klenk H.-P."/>
            <person name="Eisen J.A."/>
        </authorList>
    </citation>
    <scope>NUCLEOTIDE SEQUENCE [LARGE SCALE GENOMIC DNA]</scope>
    <source>
        <strain evidence="4">DSM 13965</strain>
    </source>
</reference>
<sequence length="136" mass="14301">MYERPGGKAVNVARVLGQLGVRTTVAGFVGGTTGRRIDAALTASGYETRWVWIDGETRRCVANPVGAGDAVVAALVDASLRGWSWPERLSHAAAATGAVVAAPVAGEIDAGVYGELRGRVRLKKIRRPWAQEGICC</sequence>
<dbReference type="PROSITE" id="PS00583">
    <property type="entry name" value="PFKB_KINASES_1"/>
    <property type="match status" value="1"/>
</dbReference>
<keyword evidence="1" id="KW-0808">Transferase</keyword>
<dbReference type="HOGENOM" id="CLU_1874478_0_0_9"/>
<evidence type="ECO:0000313" key="5">
    <source>
        <dbReference type="Proteomes" id="UP000005710"/>
    </source>
</evidence>
<organism evidence="4 5">
    <name type="scientific">Thermaerobacter subterraneus DSM 13965</name>
    <dbReference type="NCBI Taxonomy" id="867903"/>
    <lineage>
        <taxon>Bacteria</taxon>
        <taxon>Bacillati</taxon>
        <taxon>Bacillota</taxon>
        <taxon>Clostridia</taxon>
        <taxon>Eubacteriales</taxon>
        <taxon>Clostridiales Family XVII. Incertae Sedis</taxon>
        <taxon>Thermaerobacter</taxon>
    </lineage>
</organism>
<feature type="domain" description="Carbohydrate kinase PfkB" evidence="3">
    <location>
        <begin position="4"/>
        <end position="62"/>
    </location>
</feature>
<dbReference type="InterPro" id="IPR011611">
    <property type="entry name" value="PfkB_dom"/>
</dbReference>
<evidence type="ECO:0000259" key="3">
    <source>
        <dbReference type="Pfam" id="PF00294"/>
    </source>
</evidence>
<accession>K6P3H8</accession>
<gene>
    <name evidence="4" type="ORF">ThesuDRAFT_01355</name>
</gene>
<dbReference type="InterPro" id="IPR002173">
    <property type="entry name" value="Carboh/pur_kinase_PfkB_CS"/>
</dbReference>
<dbReference type="eggNOG" id="COG1105">
    <property type="taxonomic scope" value="Bacteria"/>
</dbReference>
<dbReference type="PROSITE" id="PS00584">
    <property type="entry name" value="PFKB_KINASES_2"/>
    <property type="match status" value="1"/>
</dbReference>
<evidence type="ECO:0000256" key="1">
    <source>
        <dbReference type="ARBA" id="ARBA00022679"/>
    </source>
</evidence>
<evidence type="ECO:0000256" key="2">
    <source>
        <dbReference type="ARBA" id="ARBA00022777"/>
    </source>
</evidence>
<comment type="caution">
    <text evidence="4">The sequence shown here is derived from an EMBL/GenBank/DDBJ whole genome shotgun (WGS) entry which is preliminary data.</text>
</comment>
<dbReference type="SUPFAM" id="SSF53613">
    <property type="entry name" value="Ribokinase-like"/>
    <property type="match status" value="2"/>
</dbReference>
<dbReference type="Proteomes" id="UP000005710">
    <property type="component" value="Unassembled WGS sequence"/>
</dbReference>
<dbReference type="Pfam" id="PF00294">
    <property type="entry name" value="PfkB"/>
    <property type="match status" value="1"/>
</dbReference>
<dbReference type="EMBL" id="AENY02000002">
    <property type="protein sequence ID" value="EKP95600.1"/>
    <property type="molecule type" value="Genomic_DNA"/>
</dbReference>
<dbReference type="PANTHER" id="PTHR46566:SF5">
    <property type="entry name" value="1-PHOSPHOFRUCTOKINASE"/>
    <property type="match status" value="1"/>
</dbReference>
<dbReference type="InterPro" id="IPR029056">
    <property type="entry name" value="Ribokinase-like"/>
</dbReference>
<keyword evidence="5" id="KW-1185">Reference proteome</keyword>
<dbReference type="GO" id="GO:0008443">
    <property type="term" value="F:phosphofructokinase activity"/>
    <property type="evidence" value="ECO:0007669"/>
    <property type="project" value="TreeGrafter"/>
</dbReference>
<name>K6P3H8_9FIRM</name>
<dbReference type="PANTHER" id="PTHR46566">
    <property type="entry name" value="1-PHOSPHOFRUCTOKINASE-RELATED"/>
    <property type="match status" value="1"/>
</dbReference>
<keyword evidence="2 4" id="KW-0418">Kinase</keyword>
<dbReference type="GO" id="GO:0005829">
    <property type="term" value="C:cytosol"/>
    <property type="evidence" value="ECO:0007669"/>
    <property type="project" value="TreeGrafter"/>
</dbReference>
<reference evidence="4" key="2">
    <citation type="submission" date="2012-10" db="EMBL/GenBank/DDBJ databases">
        <title>Improved high-quality draft of Thermaerobacter subterraneus C21, DSM 13965.</title>
        <authorList>
            <consortium name="DOE Joint Genome Institute"/>
            <person name="Eisen J."/>
            <person name="Huntemann M."/>
            <person name="Wei C.-L."/>
            <person name="Han J."/>
            <person name="Detter J.C."/>
            <person name="Han C."/>
            <person name="Tapia R."/>
            <person name="Chen A."/>
            <person name="Kyrpides N."/>
            <person name="Mavromatis K."/>
            <person name="Markowitz V."/>
            <person name="Szeto E."/>
            <person name="Ivanova N."/>
            <person name="Mikhailova N."/>
            <person name="Ovchinnikova G."/>
            <person name="Pagani I."/>
            <person name="Pati A."/>
            <person name="Goodwin L."/>
            <person name="Nordberg H.P."/>
            <person name="Cantor M.N."/>
            <person name="Hua S.X."/>
            <person name="Woyke T."/>
            <person name="Eisen J."/>
            <person name="Klenk H.-P."/>
        </authorList>
    </citation>
    <scope>NUCLEOTIDE SEQUENCE [LARGE SCALE GENOMIC DNA]</scope>
    <source>
        <strain evidence="4">DSM 13965</strain>
    </source>
</reference>
<dbReference type="AlphaFoldDB" id="K6P3H8"/>
<evidence type="ECO:0000313" key="4">
    <source>
        <dbReference type="EMBL" id="EKP95600.1"/>
    </source>
</evidence>
<protein>
    <submittedName>
        <fullName evidence="4">Fructose-1-phosphate kinase/fructose-6-phosphate kinase</fullName>
    </submittedName>
</protein>
<dbReference type="RefSeq" id="WP_006903626.1">
    <property type="nucleotide sequence ID" value="NZ_JH976535.1"/>
</dbReference>
<dbReference type="Gene3D" id="3.40.1190.20">
    <property type="match status" value="2"/>
</dbReference>